<feature type="transmembrane region" description="Helical" evidence="7">
    <location>
        <begin position="199"/>
        <end position="221"/>
    </location>
</feature>
<dbReference type="Pfam" id="PF01184">
    <property type="entry name" value="Gpr1_Fun34_YaaH"/>
    <property type="match status" value="1"/>
</dbReference>
<accession>A0AA38SEJ7</accession>
<evidence type="ECO:0000256" key="7">
    <source>
        <dbReference type="SAM" id="Phobius"/>
    </source>
</evidence>
<dbReference type="GO" id="GO:0015123">
    <property type="term" value="F:acetate transmembrane transporter activity"/>
    <property type="evidence" value="ECO:0007669"/>
    <property type="project" value="TreeGrafter"/>
</dbReference>
<comment type="subcellular location">
    <subcellularLocation>
        <location evidence="1">Membrane</location>
        <topology evidence="1">Multi-pass membrane protein</topology>
    </subcellularLocation>
</comment>
<keyword evidence="9" id="KW-1185">Reference proteome</keyword>
<evidence type="ECO:0000256" key="4">
    <source>
        <dbReference type="ARBA" id="ARBA00022989"/>
    </source>
</evidence>
<comment type="caution">
    <text evidence="8">The sequence shown here is derived from an EMBL/GenBank/DDBJ whole genome shotgun (WGS) entry which is preliminary data.</text>
</comment>
<feature type="transmembrane region" description="Helical" evidence="7">
    <location>
        <begin position="45"/>
        <end position="64"/>
    </location>
</feature>
<gene>
    <name evidence="8" type="ORF">NKR19_g3544</name>
</gene>
<keyword evidence="5 7" id="KW-0472">Membrane</keyword>
<dbReference type="PANTHER" id="PTHR31123">
    <property type="entry name" value="ACCUMULATION OF DYADS PROTEIN 2-RELATED"/>
    <property type="match status" value="1"/>
</dbReference>
<feature type="transmembrane region" description="Helical" evidence="7">
    <location>
        <begin position="169"/>
        <end position="187"/>
    </location>
</feature>
<dbReference type="InterPro" id="IPR000791">
    <property type="entry name" value="Gpr1/Fun34/SatP-like"/>
</dbReference>
<dbReference type="Proteomes" id="UP001174691">
    <property type="component" value="Unassembled WGS sequence"/>
</dbReference>
<evidence type="ECO:0000256" key="2">
    <source>
        <dbReference type="ARBA" id="ARBA00005587"/>
    </source>
</evidence>
<feature type="region of interest" description="Disordered" evidence="6">
    <location>
        <begin position="1"/>
        <end position="29"/>
    </location>
</feature>
<comment type="similarity">
    <text evidence="2">Belongs to the acetate uptake transporter (AceTr) (TC 2.A.96) family.</text>
</comment>
<dbReference type="EMBL" id="JANBVN010000040">
    <property type="protein sequence ID" value="KAJ9158221.1"/>
    <property type="molecule type" value="Genomic_DNA"/>
</dbReference>
<feature type="transmembrane region" description="Helical" evidence="7">
    <location>
        <begin position="76"/>
        <end position="97"/>
    </location>
</feature>
<dbReference type="AlphaFoldDB" id="A0AA38SEJ7"/>
<reference evidence="8" key="1">
    <citation type="submission" date="2022-07" db="EMBL/GenBank/DDBJ databases">
        <title>Fungi with potential for degradation of polypropylene.</title>
        <authorList>
            <person name="Gostincar C."/>
        </authorList>
    </citation>
    <scope>NUCLEOTIDE SEQUENCE</scope>
    <source>
        <strain evidence="8">EXF-13287</strain>
    </source>
</reference>
<proteinExistence type="inferred from homology"/>
<feature type="transmembrane region" description="Helical" evidence="7">
    <location>
        <begin position="109"/>
        <end position="130"/>
    </location>
</feature>
<dbReference type="InterPro" id="IPR047622">
    <property type="entry name" value="GPR1_FUN34_YAAH"/>
</dbReference>
<sequence length="238" mass="25418">MSSTNFKETSSHEDHLERARTAGGHIEDRSQPALPVTHRRLANPAPLGLLSFATGMFLICCFGVQARGIQTPNVMISVLIFFGGIGQYLVGIMEFVSGNTFGATVFTSYGAFNLSYSLIYLPGSGIIAAYTDPETGALSPDFAQSISLYLWAWFILTVVYTIAAVRSSWVLLLDLAVLDVSLLLLAVGNMVGSQSVLTAGYSVGFVVAFLSYWAGCAGLYAGGTTPFTVPVFPLTKED</sequence>
<evidence type="ECO:0000256" key="6">
    <source>
        <dbReference type="SAM" id="MobiDB-lite"/>
    </source>
</evidence>
<evidence type="ECO:0000313" key="8">
    <source>
        <dbReference type="EMBL" id="KAJ9158221.1"/>
    </source>
</evidence>
<feature type="compositionally biased region" description="Basic and acidic residues" evidence="6">
    <location>
        <begin position="9"/>
        <end position="29"/>
    </location>
</feature>
<dbReference type="NCBIfam" id="NF038013">
    <property type="entry name" value="AceTr_1"/>
    <property type="match status" value="1"/>
</dbReference>
<dbReference type="GO" id="GO:0005886">
    <property type="term" value="C:plasma membrane"/>
    <property type="evidence" value="ECO:0007669"/>
    <property type="project" value="TreeGrafter"/>
</dbReference>
<evidence type="ECO:0000256" key="5">
    <source>
        <dbReference type="ARBA" id="ARBA00023136"/>
    </source>
</evidence>
<dbReference type="PROSITE" id="PS01114">
    <property type="entry name" value="GPR1_FUN34_YAAH"/>
    <property type="match status" value="1"/>
</dbReference>
<evidence type="ECO:0000313" key="9">
    <source>
        <dbReference type="Proteomes" id="UP001174691"/>
    </source>
</evidence>
<keyword evidence="3 7" id="KW-0812">Transmembrane</keyword>
<organism evidence="8 9">
    <name type="scientific">Coniochaeta hoffmannii</name>
    <dbReference type="NCBI Taxonomy" id="91930"/>
    <lineage>
        <taxon>Eukaryota</taxon>
        <taxon>Fungi</taxon>
        <taxon>Dikarya</taxon>
        <taxon>Ascomycota</taxon>
        <taxon>Pezizomycotina</taxon>
        <taxon>Sordariomycetes</taxon>
        <taxon>Sordariomycetidae</taxon>
        <taxon>Coniochaetales</taxon>
        <taxon>Coniochaetaceae</taxon>
        <taxon>Coniochaeta</taxon>
    </lineage>
</organism>
<dbReference type="InterPro" id="IPR051633">
    <property type="entry name" value="AceTr"/>
</dbReference>
<feature type="transmembrane region" description="Helical" evidence="7">
    <location>
        <begin position="142"/>
        <end position="163"/>
    </location>
</feature>
<protein>
    <submittedName>
        <fullName evidence="8">Fun34-transmembrane protein</fullName>
    </submittedName>
</protein>
<keyword evidence="4 7" id="KW-1133">Transmembrane helix</keyword>
<name>A0AA38SEJ7_9PEZI</name>
<evidence type="ECO:0000256" key="1">
    <source>
        <dbReference type="ARBA" id="ARBA00004141"/>
    </source>
</evidence>
<dbReference type="PANTHER" id="PTHR31123:SF1">
    <property type="entry name" value="ACCUMULATION OF DYADS PROTEIN 2-RELATED"/>
    <property type="match status" value="1"/>
</dbReference>
<evidence type="ECO:0000256" key="3">
    <source>
        <dbReference type="ARBA" id="ARBA00022692"/>
    </source>
</evidence>